<comment type="caution">
    <text evidence="2">The sequence shown here is derived from an EMBL/GenBank/DDBJ whole genome shotgun (WGS) entry which is preliminary data.</text>
</comment>
<keyword evidence="1" id="KW-1133">Transmembrane helix</keyword>
<evidence type="ECO:0000256" key="1">
    <source>
        <dbReference type="SAM" id="Phobius"/>
    </source>
</evidence>
<feature type="transmembrane region" description="Helical" evidence="1">
    <location>
        <begin position="32"/>
        <end position="51"/>
    </location>
</feature>
<sequence>MKSKSTISFAIGILLSFIGFMLFVYTESAGSVMFLTIGLILIIGASLQKFIEDTKGVTENEN</sequence>
<gene>
    <name evidence="2" type="ORF">LCGC14_2229280</name>
</gene>
<protein>
    <submittedName>
        <fullName evidence="2">Uncharacterized protein</fullName>
    </submittedName>
</protein>
<dbReference type="EMBL" id="LAZR01029955">
    <property type="protein sequence ID" value="KKL58052.1"/>
    <property type="molecule type" value="Genomic_DNA"/>
</dbReference>
<accession>A0A0F9G3Y2</accession>
<feature type="transmembrane region" description="Helical" evidence="1">
    <location>
        <begin position="7"/>
        <end position="26"/>
    </location>
</feature>
<evidence type="ECO:0000313" key="2">
    <source>
        <dbReference type="EMBL" id="KKL58052.1"/>
    </source>
</evidence>
<organism evidence="2">
    <name type="scientific">marine sediment metagenome</name>
    <dbReference type="NCBI Taxonomy" id="412755"/>
    <lineage>
        <taxon>unclassified sequences</taxon>
        <taxon>metagenomes</taxon>
        <taxon>ecological metagenomes</taxon>
    </lineage>
</organism>
<name>A0A0F9G3Y2_9ZZZZ</name>
<keyword evidence="1" id="KW-0472">Membrane</keyword>
<proteinExistence type="predicted"/>
<reference evidence="2" key="1">
    <citation type="journal article" date="2015" name="Nature">
        <title>Complex archaea that bridge the gap between prokaryotes and eukaryotes.</title>
        <authorList>
            <person name="Spang A."/>
            <person name="Saw J.H."/>
            <person name="Jorgensen S.L."/>
            <person name="Zaremba-Niedzwiedzka K."/>
            <person name="Martijn J."/>
            <person name="Lind A.E."/>
            <person name="van Eijk R."/>
            <person name="Schleper C."/>
            <person name="Guy L."/>
            <person name="Ettema T.J."/>
        </authorList>
    </citation>
    <scope>NUCLEOTIDE SEQUENCE</scope>
</reference>
<dbReference type="AlphaFoldDB" id="A0A0F9G3Y2"/>
<keyword evidence="1" id="KW-0812">Transmembrane</keyword>